<dbReference type="PANTHER" id="PTHR45650">
    <property type="entry name" value="GDSL-LIKE LIPASE/ACYLHYDROLASE-RELATED"/>
    <property type="match status" value="1"/>
</dbReference>
<comment type="similarity">
    <text evidence="2">Belongs to the 'GDSL' lipolytic enzyme family.</text>
</comment>
<evidence type="ECO:0000313" key="9">
    <source>
        <dbReference type="EMBL" id="ONK80118.1"/>
    </source>
</evidence>
<dbReference type="PANTHER" id="PTHR45650:SF2">
    <property type="entry name" value="OS06G0560700 PROTEIN"/>
    <property type="match status" value="1"/>
</dbReference>
<name>A0A5P1FPF8_ASPOF</name>
<evidence type="ECO:0000256" key="8">
    <source>
        <dbReference type="SAM" id="SignalP"/>
    </source>
</evidence>
<keyword evidence="7" id="KW-0443">Lipid metabolism</keyword>
<evidence type="ECO:0000256" key="5">
    <source>
        <dbReference type="ARBA" id="ARBA00022801"/>
    </source>
</evidence>
<dbReference type="InterPro" id="IPR051238">
    <property type="entry name" value="GDSL_esterase/lipase"/>
</dbReference>
<keyword evidence="10" id="KW-1185">Reference proteome</keyword>
<dbReference type="EMBL" id="CM007381">
    <property type="protein sequence ID" value="ONK80118.1"/>
    <property type="molecule type" value="Genomic_DNA"/>
</dbReference>
<protein>
    <recommendedName>
        <fullName evidence="11">GDSL esterase/lipase</fullName>
    </recommendedName>
</protein>
<keyword evidence="6" id="KW-0442">Lipid degradation</keyword>
<dbReference type="Gramene" id="ONK80118">
    <property type="protein sequence ID" value="ONK80118"/>
    <property type="gene ID" value="A4U43_C01F14070"/>
</dbReference>
<sequence>MKIPKTPLLALLSLIPLTLSELQEAEVNGMFVFGSSLVDNGNNNFLKNATTKANFHPYGVDFPLGPSGRFSNGRNAIDVLGGLLKLPRLIPPFTDPRTRGARVVHGVNFASGGSGILDQTGSFRGEVMSLSQQIRDFKVTTLPQLRTQLRCVHSPRLFEDHLSNYLFVVGTGGNDYLQYFVSKEKDKVTVPVFTESLISTLSRQLKDSPTRANLAVKCQHPQKVETVSSARETGARARIVEDTCTSMAFIRRKP</sequence>
<dbReference type="OMA" id="RLVICVQ"/>
<evidence type="ECO:0000256" key="7">
    <source>
        <dbReference type="ARBA" id="ARBA00023098"/>
    </source>
</evidence>
<evidence type="ECO:0000256" key="3">
    <source>
        <dbReference type="ARBA" id="ARBA00022525"/>
    </source>
</evidence>
<reference evidence="10" key="1">
    <citation type="journal article" date="2017" name="Nat. Commun.">
        <title>The asparagus genome sheds light on the origin and evolution of a young Y chromosome.</title>
        <authorList>
            <person name="Harkess A."/>
            <person name="Zhou J."/>
            <person name="Xu C."/>
            <person name="Bowers J.E."/>
            <person name="Van der Hulst R."/>
            <person name="Ayyampalayam S."/>
            <person name="Mercati F."/>
            <person name="Riccardi P."/>
            <person name="McKain M.R."/>
            <person name="Kakrana A."/>
            <person name="Tang H."/>
            <person name="Ray J."/>
            <person name="Groenendijk J."/>
            <person name="Arikit S."/>
            <person name="Mathioni S.M."/>
            <person name="Nakano M."/>
            <person name="Shan H."/>
            <person name="Telgmann-Rauber A."/>
            <person name="Kanno A."/>
            <person name="Yue Z."/>
            <person name="Chen H."/>
            <person name="Li W."/>
            <person name="Chen Y."/>
            <person name="Xu X."/>
            <person name="Zhang Y."/>
            <person name="Luo S."/>
            <person name="Chen H."/>
            <person name="Gao J."/>
            <person name="Mao Z."/>
            <person name="Pires J.C."/>
            <person name="Luo M."/>
            <person name="Kudrna D."/>
            <person name="Wing R.A."/>
            <person name="Meyers B.C."/>
            <person name="Yi K."/>
            <person name="Kong H."/>
            <person name="Lavrijsen P."/>
            <person name="Sunseri F."/>
            <person name="Falavigna A."/>
            <person name="Ye Y."/>
            <person name="Leebens-Mack J.H."/>
            <person name="Chen G."/>
        </authorList>
    </citation>
    <scope>NUCLEOTIDE SEQUENCE [LARGE SCALE GENOMIC DNA]</scope>
    <source>
        <strain evidence="10">cv. DH0086</strain>
    </source>
</reference>
<keyword evidence="4 8" id="KW-0732">Signal</keyword>
<dbReference type="Proteomes" id="UP000243459">
    <property type="component" value="Chromosome 1"/>
</dbReference>
<keyword evidence="5" id="KW-0378">Hydrolase</keyword>
<dbReference type="Gene3D" id="3.40.50.1110">
    <property type="entry name" value="SGNH hydrolase"/>
    <property type="match status" value="1"/>
</dbReference>
<dbReference type="Pfam" id="PF00657">
    <property type="entry name" value="Lipase_GDSL"/>
    <property type="match status" value="1"/>
</dbReference>
<dbReference type="InterPro" id="IPR036514">
    <property type="entry name" value="SGNH_hydro_sf"/>
</dbReference>
<dbReference type="GO" id="GO:0016042">
    <property type="term" value="P:lipid catabolic process"/>
    <property type="evidence" value="ECO:0007669"/>
    <property type="project" value="UniProtKB-KW"/>
</dbReference>
<feature type="chain" id="PRO_5024280255" description="GDSL esterase/lipase" evidence="8">
    <location>
        <begin position="21"/>
        <end position="254"/>
    </location>
</feature>
<dbReference type="GO" id="GO:0005576">
    <property type="term" value="C:extracellular region"/>
    <property type="evidence" value="ECO:0007669"/>
    <property type="project" value="UniProtKB-SubCell"/>
</dbReference>
<feature type="signal peptide" evidence="8">
    <location>
        <begin position="1"/>
        <end position="20"/>
    </location>
</feature>
<dbReference type="AlphaFoldDB" id="A0A5P1FPF8"/>
<evidence type="ECO:0000256" key="2">
    <source>
        <dbReference type="ARBA" id="ARBA00008668"/>
    </source>
</evidence>
<evidence type="ECO:0000256" key="4">
    <source>
        <dbReference type="ARBA" id="ARBA00022729"/>
    </source>
</evidence>
<dbReference type="GO" id="GO:0016788">
    <property type="term" value="F:hydrolase activity, acting on ester bonds"/>
    <property type="evidence" value="ECO:0007669"/>
    <property type="project" value="InterPro"/>
</dbReference>
<evidence type="ECO:0000256" key="1">
    <source>
        <dbReference type="ARBA" id="ARBA00004613"/>
    </source>
</evidence>
<dbReference type="InterPro" id="IPR001087">
    <property type="entry name" value="GDSL"/>
</dbReference>
<proteinExistence type="inferred from homology"/>
<evidence type="ECO:0008006" key="11">
    <source>
        <dbReference type="Google" id="ProtNLM"/>
    </source>
</evidence>
<accession>A0A5P1FPF8</accession>
<comment type="subcellular location">
    <subcellularLocation>
        <location evidence="1">Secreted</location>
    </subcellularLocation>
</comment>
<gene>
    <name evidence="9" type="ORF">A4U43_C01F14070</name>
</gene>
<evidence type="ECO:0000313" key="10">
    <source>
        <dbReference type="Proteomes" id="UP000243459"/>
    </source>
</evidence>
<evidence type="ECO:0000256" key="6">
    <source>
        <dbReference type="ARBA" id="ARBA00022963"/>
    </source>
</evidence>
<keyword evidence="3" id="KW-0964">Secreted</keyword>
<organism evidence="9 10">
    <name type="scientific">Asparagus officinalis</name>
    <name type="common">Garden asparagus</name>
    <dbReference type="NCBI Taxonomy" id="4686"/>
    <lineage>
        <taxon>Eukaryota</taxon>
        <taxon>Viridiplantae</taxon>
        <taxon>Streptophyta</taxon>
        <taxon>Embryophyta</taxon>
        <taxon>Tracheophyta</taxon>
        <taxon>Spermatophyta</taxon>
        <taxon>Magnoliopsida</taxon>
        <taxon>Liliopsida</taxon>
        <taxon>Asparagales</taxon>
        <taxon>Asparagaceae</taxon>
        <taxon>Asparagoideae</taxon>
        <taxon>Asparagus</taxon>
    </lineage>
</organism>